<name>A7SPJ1_NEMVE</name>
<dbReference type="GO" id="GO:0004672">
    <property type="term" value="F:protein kinase activity"/>
    <property type="evidence" value="ECO:0007669"/>
    <property type="project" value="InterPro"/>
</dbReference>
<dbReference type="Proteomes" id="UP000001593">
    <property type="component" value="Unassembled WGS sequence"/>
</dbReference>
<dbReference type="AlphaFoldDB" id="A7SPJ1"/>
<gene>
    <name evidence="3" type="ORF">NEMVEDRAFT_v1g126129</name>
</gene>
<dbReference type="EMBL" id="DS469734">
    <property type="protein sequence ID" value="EDO34376.1"/>
    <property type="molecule type" value="Genomic_DNA"/>
</dbReference>
<organism evidence="3 4">
    <name type="scientific">Nematostella vectensis</name>
    <name type="common">Starlet sea anemone</name>
    <dbReference type="NCBI Taxonomy" id="45351"/>
    <lineage>
        <taxon>Eukaryota</taxon>
        <taxon>Metazoa</taxon>
        <taxon>Cnidaria</taxon>
        <taxon>Anthozoa</taxon>
        <taxon>Hexacorallia</taxon>
        <taxon>Actiniaria</taxon>
        <taxon>Edwardsiidae</taxon>
        <taxon>Nematostella</taxon>
    </lineage>
</organism>
<dbReference type="InterPro" id="IPR011009">
    <property type="entry name" value="Kinase-like_dom_sf"/>
</dbReference>
<dbReference type="Gene3D" id="1.25.10.10">
    <property type="entry name" value="Leucine-rich Repeat Variant"/>
    <property type="match status" value="1"/>
</dbReference>
<dbReference type="PhylomeDB" id="A7SPJ1"/>
<dbReference type="PANTHER" id="PTHR12984">
    <property type="entry name" value="SCY1-RELATED S/T PROTEIN KINASE-LIKE"/>
    <property type="match status" value="1"/>
</dbReference>
<comment type="similarity">
    <text evidence="1">Belongs to the protein kinase superfamily.</text>
</comment>
<dbReference type="InParanoid" id="A7SPJ1"/>
<dbReference type="GO" id="GO:0005524">
    <property type="term" value="F:ATP binding"/>
    <property type="evidence" value="ECO:0007669"/>
    <property type="project" value="InterPro"/>
</dbReference>
<dbReference type="STRING" id="45351.A7SPJ1"/>
<dbReference type="InterPro" id="IPR011989">
    <property type="entry name" value="ARM-like"/>
</dbReference>
<evidence type="ECO:0000313" key="4">
    <source>
        <dbReference type="Proteomes" id="UP000001593"/>
    </source>
</evidence>
<proteinExistence type="inferred from homology"/>
<evidence type="ECO:0000313" key="3">
    <source>
        <dbReference type="EMBL" id="EDO34376.1"/>
    </source>
</evidence>
<keyword evidence="4" id="KW-1185">Reference proteome</keyword>
<feature type="domain" description="Protein kinase" evidence="2">
    <location>
        <begin position="1"/>
        <end position="302"/>
    </location>
</feature>
<dbReference type="InterPro" id="IPR051177">
    <property type="entry name" value="CIK-Related_Protein"/>
</dbReference>
<dbReference type="InterPro" id="IPR000719">
    <property type="entry name" value="Prot_kinase_dom"/>
</dbReference>
<reference evidence="3 4" key="1">
    <citation type="journal article" date="2007" name="Science">
        <title>Sea anemone genome reveals ancestral eumetazoan gene repertoire and genomic organization.</title>
        <authorList>
            <person name="Putnam N.H."/>
            <person name="Srivastava M."/>
            <person name="Hellsten U."/>
            <person name="Dirks B."/>
            <person name="Chapman J."/>
            <person name="Salamov A."/>
            <person name="Terry A."/>
            <person name="Shapiro H."/>
            <person name="Lindquist E."/>
            <person name="Kapitonov V.V."/>
            <person name="Jurka J."/>
            <person name="Genikhovich G."/>
            <person name="Grigoriev I.V."/>
            <person name="Lucas S.M."/>
            <person name="Steele R.E."/>
            <person name="Finnerty J.R."/>
            <person name="Technau U."/>
            <person name="Martindale M.Q."/>
            <person name="Rokhsar D.S."/>
        </authorList>
    </citation>
    <scope>NUCLEOTIDE SEQUENCE [LARGE SCALE GENOMIC DNA]</scope>
    <source>
        <strain evidence="4">CH2 X CH6</strain>
    </source>
</reference>
<dbReference type="PROSITE" id="PS50011">
    <property type="entry name" value="PROTEIN_KINASE_DOM"/>
    <property type="match status" value="1"/>
</dbReference>
<evidence type="ECO:0000259" key="2">
    <source>
        <dbReference type="PROSITE" id="PS50011"/>
    </source>
</evidence>
<dbReference type="PANTHER" id="PTHR12984:SF15">
    <property type="entry name" value="PROTEIN-ASSOCIATING WITH THE CARBOXYL-TERMINAL DOMAIN OF EZRIN"/>
    <property type="match status" value="1"/>
</dbReference>
<protein>
    <recommendedName>
        <fullName evidence="2">Protein kinase domain-containing protein</fullName>
    </recommendedName>
</protein>
<evidence type="ECO:0000256" key="1">
    <source>
        <dbReference type="ARBA" id="ARBA00038349"/>
    </source>
</evidence>
<dbReference type="eggNOG" id="KOG1243">
    <property type="taxonomic scope" value="Eukaryota"/>
</dbReference>
<accession>A7SPJ1</accession>
<dbReference type="OMA" id="TEYSHKA"/>
<dbReference type="HOGENOM" id="CLU_946487_0_0_1"/>
<dbReference type="Gene3D" id="1.10.510.10">
    <property type="entry name" value="Transferase(Phosphotransferase) domain 1"/>
    <property type="match status" value="1"/>
</dbReference>
<sequence>MGAECSVYKDYDLEEPLETSSSDWVLYPAQSRGEGPSTRILKVLRHPAILKYYSSHNGSDEVAMVTEPVEPLEHVLNDLAVDEIVAGIYNIVQALVFLHDNGGLSHNSVGLSSVYVSVYDGAWKLGGMQCVSKFTEVTNEFLETAKPLRDSKSITPEEKVNARDGKISLVPEVYHSLDAYAFGMFVCDVLESRPDLIGSESDRFSALMQNSFLHNTPKMRPKLCTLLDNEFFKNDYLDVLSFLNNITVKTDIDKEKFFCSLAVKLKGIPADVVAKRLLPRLLNRFVLAEPSAEKEFLPHILSPCDGKD</sequence>
<dbReference type="SUPFAM" id="SSF56112">
    <property type="entry name" value="Protein kinase-like (PK-like)"/>
    <property type="match status" value="1"/>
</dbReference>